<dbReference type="Proteomes" id="UP000814140">
    <property type="component" value="Unassembled WGS sequence"/>
</dbReference>
<name>A0ACB8SPQ9_9AGAM</name>
<keyword evidence="2" id="KW-1185">Reference proteome</keyword>
<organism evidence="1 2">
    <name type="scientific">Artomyces pyxidatus</name>
    <dbReference type="NCBI Taxonomy" id="48021"/>
    <lineage>
        <taxon>Eukaryota</taxon>
        <taxon>Fungi</taxon>
        <taxon>Dikarya</taxon>
        <taxon>Basidiomycota</taxon>
        <taxon>Agaricomycotina</taxon>
        <taxon>Agaricomycetes</taxon>
        <taxon>Russulales</taxon>
        <taxon>Auriscalpiaceae</taxon>
        <taxon>Artomyces</taxon>
    </lineage>
</organism>
<reference evidence="1" key="1">
    <citation type="submission" date="2021-03" db="EMBL/GenBank/DDBJ databases">
        <authorList>
            <consortium name="DOE Joint Genome Institute"/>
            <person name="Ahrendt S."/>
            <person name="Looney B.P."/>
            <person name="Miyauchi S."/>
            <person name="Morin E."/>
            <person name="Drula E."/>
            <person name="Courty P.E."/>
            <person name="Chicoki N."/>
            <person name="Fauchery L."/>
            <person name="Kohler A."/>
            <person name="Kuo A."/>
            <person name="Labutti K."/>
            <person name="Pangilinan J."/>
            <person name="Lipzen A."/>
            <person name="Riley R."/>
            <person name="Andreopoulos W."/>
            <person name="He G."/>
            <person name="Johnson J."/>
            <person name="Barry K.W."/>
            <person name="Grigoriev I.V."/>
            <person name="Nagy L."/>
            <person name="Hibbett D."/>
            <person name="Henrissat B."/>
            <person name="Matheny P.B."/>
            <person name="Labbe J."/>
            <person name="Martin F."/>
        </authorList>
    </citation>
    <scope>NUCLEOTIDE SEQUENCE</scope>
    <source>
        <strain evidence="1">HHB10654</strain>
    </source>
</reference>
<dbReference type="EMBL" id="MU277241">
    <property type="protein sequence ID" value="KAI0057945.1"/>
    <property type="molecule type" value="Genomic_DNA"/>
</dbReference>
<comment type="caution">
    <text evidence="1">The sequence shown here is derived from an EMBL/GenBank/DDBJ whole genome shotgun (WGS) entry which is preliminary data.</text>
</comment>
<evidence type="ECO:0000313" key="2">
    <source>
        <dbReference type="Proteomes" id="UP000814140"/>
    </source>
</evidence>
<evidence type="ECO:0000313" key="1">
    <source>
        <dbReference type="EMBL" id="KAI0057945.1"/>
    </source>
</evidence>
<proteinExistence type="predicted"/>
<gene>
    <name evidence="1" type="ORF">BV25DRAFT_1764714</name>
</gene>
<sequence>PPVTAPPHSSTAPERTPAPNPSAGFPNFPYDVDSDKWPPWLADSVKGMKALSLGETWERCVSAYVHVERVAGFLVSCYGPFLTAKDRPAFVSDWIKYARPWGGELWSTPFDFKVFPGEWWAWWAHLQPDGRSRNAAGVFSQDVEGLEWDRLRIGGRNGVLSVMAGLAWWGRAASRSQDPAHLAEWMRAAAEASWAM</sequence>
<reference evidence="1" key="2">
    <citation type="journal article" date="2022" name="New Phytol.">
        <title>Evolutionary transition to the ectomycorrhizal habit in the genomes of a hyperdiverse lineage of mushroom-forming fungi.</title>
        <authorList>
            <person name="Looney B."/>
            <person name="Miyauchi S."/>
            <person name="Morin E."/>
            <person name="Drula E."/>
            <person name="Courty P.E."/>
            <person name="Kohler A."/>
            <person name="Kuo A."/>
            <person name="LaButti K."/>
            <person name="Pangilinan J."/>
            <person name="Lipzen A."/>
            <person name="Riley R."/>
            <person name="Andreopoulos W."/>
            <person name="He G."/>
            <person name="Johnson J."/>
            <person name="Nolan M."/>
            <person name="Tritt A."/>
            <person name="Barry K.W."/>
            <person name="Grigoriev I.V."/>
            <person name="Nagy L.G."/>
            <person name="Hibbett D."/>
            <person name="Henrissat B."/>
            <person name="Matheny P.B."/>
            <person name="Labbe J."/>
            <person name="Martin F.M."/>
        </authorList>
    </citation>
    <scope>NUCLEOTIDE SEQUENCE</scope>
    <source>
        <strain evidence="1">HHB10654</strain>
    </source>
</reference>
<accession>A0ACB8SPQ9</accession>
<protein>
    <submittedName>
        <fullName evidence="1">Uncharacterized protein</fullName>
    </submittedName>
</protein>
<feature type="non-terminal residue" evidence="1">
    <location>
        <position position="1"/>
    </location>
</feature>
<feature type="non-terminal residue" evidence="1">
    <location>
        <position position="196"/>
    </location>
</feature>